<keyword evidence="3" id="KW-1185">Reference proteome</keyword>
<dbReference type="Pfam" id="PF08268">
    <property type="entry name" value="FBA_3"/>
    <property type="match status" value="1"/>
</dbReference>
<dbReference type="OrthoDB" id="691863at2759"/>
<dbReference type="SUPFAM" id="SSF81383">
    <property type="entry name" value="F-box domain"/>
    <property type="match status" value="1"/>
</dbReference>
<proteinExistence type="predicted"/>
<dbReference type="PANTHER" id="PTHR31672">
    <property type="entry name" value="BNACNNG10540D PROTEIN"/>
    <property type="match status" value="1"/>
</dbReference>
<organism evidence="2 3">
    <name type="scientific">Digitaria exilis</name>
    <dbReference type="NCBI Taxonomy" id="1010633"/>
    <lineage>
        <taxon>Eukaryota</taxon>
        <taxon>Viridiplantae</taxon>
        <taxon>Streptophyta</taxon>
        <taxon>Embryophyta</taxon>
        <taxon>Tracheophyta</taxon>
        <taxon>Spermatophyta</taxon>
        <taxon>Magnoliopsida</taxon>
        <taxon>Liliopsida</taxon>
        <taxon>Poales</taxon>
        <taxon>Poaceae</taxon>
        <taxon>PACMAD clade</taxon>
        <taxon>Panicoideae</taxon>
        <taxon>Panicodae</taxon>
        <taxon>Paniceae</taxon>
        <taxon>Anthephorinae</taxon>
        <taxon>Digitaria</taxon>
    </lineage>
</organism>
<dbReference type="NCBIfam" id="TIGR01640">
    <property type="entry name" value="F_box_assoc_1"/>
    <property type="match status" value="1"/>
</dbReference>
<gene>
    <name evidence="2" type="ORF">HU200_057500</name>
</gene>
<dbReference type="PANTHER" id="PTHR31672:SF13">
    <property type="entry name" value="F-BOX PROTEIN CPR30-LIKE"/>
    <property type="match status" value="1"/>
</dbReference>
<comment type="caution">
    <text evidence="2">The sequence shown here is derived from an EMBL/GenBank/DDBJ whole genome shotgun (WGS) entry which is preliminary data.</text>
</comment>
<dbReference type="EMBL" id="JACEFO010002434">
    <property type="protein sequence ID" value="KAF8660674.1"/>
    <property type="molecule type" value="Genomic_DNA"/>
</dbReference>
<evidence type="ECO:0000313" key="3">
    <source>
        <dbReference type="Proteomes" id="UP000636709"/>
    </source>
</evidence>
<evidence type="ECO:0000259" key="1">
    <source>
        <dbReference type="Pfam" id="PF08268"/>
    </source>
</evidence>
<dbReference type="AlphaFoldDB" id="A0A835AB59"/>
<dbReference type="InterPro" id="IPR017451">
    <property type="entry name" value="F-box-assoc_interact_dom"/>
</dbReference>
<protein>
    <recommendedName>
        <fullName evidence="1">F-box associated beta-propeller type 3 domain-containing protein</fullName>
    </recommendedName>
</protein>
<dbReference type="InterPro" id="IPR050796">
    <property type="entry name" value="SCF_F-box_component"/>
</dbReference>
<dbReference type="InterPro" id="IPR036047">
    <property type="entry name" value="F-box-like_dom_sf"/>
</dbReference>
<dbReference type="Proteomes" id="UP000636709">
    <property type="component" value="Unassembled WGS sequence"/>
</dbReference>
<feature type="domain" description="F-box associated beta-propeller type 3" evidence="1">
    <location>
        <begin position="109"/>
        <end position="239"/>
    </location>
</feature>
<name>A0A835AB59_9POAL</name>
<evidence type="ECO:0000313" key="2">
    <source>
        <dbReference type="EMBL" id="KAF8660674.1"/>
    </source>
</evidence>
<sequence>MATEMGRRVLKKKSADLTPCHVMLPDHLVVEVLVRLLARSLARFRCACRSWDAEISSRAFQERHHALAAGQFLLLQSAPPHIAYLQMYVGRARPAQQIAVNCKDCPGVIGSKPCFGLVLVRRPCQEPLSVCNPTTGEVLQLPPLHQKFCVAGIGFHASAGEFKVVKVGVQLGTVKATVLTVGDAQGWRGESIDTNLEPVFADGCLHWIFRTEYLDKPHGILSFSLADESFRRVAHPSFSTADLLPFSHNRDQQHVCQRWRAAGGVRSGSGETVTVPVGTTLAELDGRLCMMRDVRHRSDVGGLLFEIWKLQDYEMGSWSLDYRVDMAPGHSTERLKTPWLVVPLRYLDGGGSRQGAKRKLLLATTMREAHVYDPGSGTLETVASIAGGGSGDLEDNSLRLVLYQESLVRFTAMKQGKGEIEFVKI</sequence>
<accession>A0A835AB59</accession>
<reference evidence="2" key="1">
    <citation type="submission" date="2020-07" db="EMBL/GenBank/DDBJ databases">
        <title>Genome sequence and genetic diversity analysis of an under-domesticated orphan crop, white fonio (Digitaria exilis).</title>
        <authorList>
            <person name="Bennetzen J.L."/>
            <person name="Chen S."/>
            <person name="Ma X."/>
            <person name="Wang X."/>
            <person name="Yssel A.E.J."/>
            <person name="Chaluvadi S.R."/>
            <person name="Johnson M."/>
            <person name="Gangashetty P."/>
            <person name="Hamidou F."/>
            <person name="Sanogo M.D."/>
            <person name="Zwaenepoel A."/>
            <person name="Wallace J."/>
            <person name="Van De Peer Y."/>
            <person name="Van Deynze A."/>
        </authorList>
    </citation>
    <scope>NUCLEOTIDE SEQUENCE</scope>
    <source>
        <tissue evidence="2">Leaves</tissue>
    </source>
</reference>
<dbReference type="InterPro" id="IPR013187">
    <property type="entry name" value="F-box-assoc_dom_typ3"/>
</dbReference>